<feature type="region of interest" description="Disordered" evidence="1">
    <location>
        <begin position="1"/>
        <end position="32"/>
    </location>
</feature>
<evidence type="ECO:0000313" key="2">
    <source>
        <dbReference type="EMBL" id="DAE25399.1"/>
    </source>
</evidence>
<feature type="compositionally biased region" description="Basic and acidic residues" evidence="1">
    <location>
        <begin position="16"/>
        <end position="32"/>
    </location>
</feature>
<name>A0A8S5R1M5_9CAUD</name>
<proteinExistence type="predicted"/>
<evidence type="ECO:0000256" key="1">
    <source>
        <dbReference type="SAM" id="MobiDB-lite"/>
    </source>
</evidence>
<organism evidence="2">
    <name type="scientific">Siphoviridae sp. ct6d71</name>
    <dbReference type="NCBI Taxonomy" id="2826298"/>
    <lineage>
        <taxon>Viruses</taxon>
        <taxon>Duplodnaviria</taxon>
        <taxon>Heunggongvirae</taxon>
        <taxon>Uroviricota</taxon>
        <taxon>Caudoviricetes</taxon>
    </lineage>
</organism>
<accession>A0A8S5R1M5</accession>
<protein>
    <submittedName>
        <fullName evidence="2">Uncharacterized protein</fullName>
    </submittedName>
</protein>
<sequence>MAYRKKSESEVENTVEETKVKTEKTSTVDKEKEELKAQLEELKAQMALMAQMMGDKPTQTTKSNREITFVSMVPGTLVLKGTTIWKIEGQFNSRSIMESEAEAILSNMNNAIRNGIVYIADAQFVKEHNLEAVYAHLITDAQLKELLSMNAKHVVDVYKNANDTQKQIIIDMVSEKKLNGQEIDANILIELGKLCRKDLISIEPIEEEG</sequence>
<dbReference type="EMBL" id="BK015797">
    <property type="protein sequence ID" value="DAE25399.1"/>
    <property type="molecule type" value="Genomic_DNA"/>
</dbReference>
<reference evidence="2" key="1">
    <citation type="journal article" date="2021" name="Proc. Natl. Acad. Sci. U.S.A.">
        <title>A Catalog of Tens of Thousands of Viruses from Human Metagenomes Reveals Hidden Associations with Chronic Diseases.</title>
        <authorList>
            <person name="Tisza M.J."/>
            <person name="Buck C.B."/>
        </authorList>
    </citation>
    <scope>NUCLEOTIDE SEQUENCE</scope>
    <source>
        <strain evidence="2">Ct6d71</strain>
    </source>
</reference>